<protein>
    <submittedName>
        <fullName evidence="1">Uncharacterized protein</fullName>
    </submittedName>
</protein>
<sequence>MKPTAIRLAEIQELATWTHQEMDEAAAELRAQHAVIQRLIKIIGETPHHYSLDAILERKSKEKSI</sequence>
<accession>A0A6J7WZC0</accession>
<reference evidence="1" key="1">
    <citation type="submission" date="2020-05" db="EMBL/GenBank/DDBJ databases">
        <authorList>
            <person name="Chiriac C."/>
            <person name="Salcher M."/>
            <person name="Ghai R."/>
            <person name="Kavagutti S V."/>
        </authorList>
    </citation>
    <scope>NUCLEOTIDE SEQUENCE</scope>
</reference>
<dbReference type="EMBL" id="LR798318">
    <property type="protein sequence ID" value="CAB5223356.1"/>
    <property type="molecule type" value="Genomic_DNA"/>
</dbReference>
<proteinExistence type="predicted"/>
<name>A0A6J7WZC0_9CAUD</name>
<organism evidence="1">
    <name type="scientific">uncultured Caudovirales phage</name>
    <dbReference type="NCBI Taxonomy" id="2100421"/>
    <lineage>
        <taxon>Viruses</taxon>
        <taxon>Duplodnaviria</taxon>
        <taxon>Heunggongvirae</taxon>
        <taxon>Uroviricota</taxon>
        <taxon>Caudoviricetes</taxon>
        <taxon>Peduoviridae</taxon>
        <taxon>Maltschvirus</taxon>
        <taxon>Maltschvirus maltsch</taxon>
    </lineage>
</organism>
<evidence type="ECO:0000313" key="1">
    <source>
        <dbReference type="EMBL" id="CAB5223356.1"/>
    </source>
</evidence>
<gene>
    <name evidence="1" type="ORF">UFOVP381_34</name>
</gene>